<evidence type="ECO:0000259" key="6">
    <source>
        <dbReference type="Pfam" id="PF04545"/>
    </source>
</evidence>
<keyword evidence="4" id="KW-0238">DNA-binding</keyword>
<keyword evidence="5" id="KW-0804">Transcription</keyword>
<protein>
    <submittedName>
        <fullName evidence="7">RNA polymerase sigma factor</fullName>
    </submittedName>
</protein>
<dbReference type="InterPro" id="IPR014284">
    <property type="entry name" value="RNA_pol_sigma-70_dom"/>
</dbReference>
<accession>A0A517ND38</accession>
<dbReference type="AlphaFoldDB" id="A0A517ND38"/>
<evidence type="ECO:0000256" key="5">
    <source>
        <dbReference type="ARBA" id="ARBA00023163"/>
    </source>
</evidence>
<dbReference type="Gene3D" id="1.10.10.10">
    <property type="entry name" value="Winged helix-like DNA-binding domain superfamily/Winged helix DNA-binding domain"/>
    <property type="match status" value="1"/>
</dbReference>
<dbReference type="PANTHER" id="PTHR43133:SF8">
    <property type="entry name" value="RNA POLYMERASE SIGMA FACTOR HI_1459-RELATED"/>
    <property type="match status" value="1"/>
</dbReference>
<evidence type="ECO:0000256" key="1">
    <source>
        <dbReference type="ARBA" id="ARBA00010641"/>
    </source>
</evidence>
<evidence type="ECO:0000256" key="4">
    <source>
        <dbReference type="ARBA" id="ARBA00023125"/>
    </source>
</evidence>
<evidence type="ECO:0000313" key="8">
    <source>
        <dbReference type="Proteomes" id="UP000318538"/>
    </source>
</evidence>
<dbReference type="InterPro" id="IPR039425">
    <property type="entry name" value="RNA_pol_sigma-70-like"/>
</dbReference>
<evidence type="ECO:0000256" key="3">
    <source>
        <dbReference type="ARBA" id="ARBA00023082"/>
    </source>
</evidence>
<keyword evidence="2" id="KW-0805">Transcription regulation</keyword>
<proteinExistence type="inferred from homology"/>
<keyword evidence="3" id="KW-0731">Sigma factor</keyword>
<dbReference type="CDD" id="cd06171">
    <property type="entry name" value="Sigma70_r4"/>
    <property type="match status" value="1"/>
</dbReference>
<evidence type="ECO:0000313" key="7">
    <source>
        <dbReference type="EMBL" id="QDT05054.1"/>
    </source>
</evidence>
<keyword evidence="8" id="KW-1185">Reference proteome</keyword>
<dbReference type="InterPro" id="IPR007630">
    <property type="entry name" value="RNA_pol_sigma70_r4"/>
</dbReference>
<name>A0A517ND38_9BACT</name>
<dbReference type="PANTHER" id="PTHR43133">
    <property type="entry name" value="RNA POLYMERASE ECF-TYPE SIGMA FACTO"/>
    <property type="match status" value="1"/>
</dbReference>
<feature type="domain" description="RNA polymerase sigma-70 region 4" evidence="6">
    <location>
        <begin position="185"/>
        <end position="233"/>
    </location>
</feature>
<evidence type="ECO:0000256" key="2">
    <source>
        <dbReference type="ARBA" id="ARBA00023015"/>
    </source>
</evidence>
<dbReference type="InterPro" id="IPR013324">
    <property type="entry name" value="RNA_pol_sigma_r3/r4-like"/>
</dbReference>
<dbReference type="SUPFAM" id="SSF88946">
    <property type="entry name" value="Sigma2 domain of RNA polymerase sigma factors"/>
    <property type="match status" value="1"/>
</dbReference>
<dbReference type="Proteomes" id="UP000318538">
    <property type="component" value="Chromosome"/>
</dbReference>
<dbReference type="SUPFAM" id="SSF88659">
    <property type="entry name" value="Sigma3 and sigma4 domains of RNA polymerase sigma factors"/>
    <property type="match status" value="1"/>
</dbReference>
<dbReference type="KEGG" id="rlc:K227x_34520"/>
<dbReference type="GO" id="GO:0006352">
    <property type="term" value="P:DNA-templated transcription initiation"/>
    <property type="evidence" value="ECO:0007669"/>
    <property type="project" value="InterPro"/>
</dbReference>
<dbReference type="NCBIfam" id="TIGR02937">
    <property type="entry name" value="sigma70-ECF"/>
    <property type="match status" value="1"/>
</dbReference>
<dbReference type="InterPro" id="IPR013325">
    <property type="entry name" value="RNA_pol_sigma_r2"/>
</dbReference>
<sequence length="239" mass="27560">MGFCVSDRAENGFRSVLYLSLETRSRDDVYRENRILFVNTNVERIEQQLKAGDFSRFGEAFSRHRPRLWQIIHFRISDQIRGRVDAEDVLQDVYLDAEKRLKHFVDGDFPSLFLWLRLVAGQTLSRVHRRHLATESRSTLRESSPDDSQLWGNTSLCLSQRFIAHLTSPSQAAVKVELIAEVKSALSEMSEMDREVVALRHFEELTNQEVATALGVTPKAASIRYVRALERLRSVLEKL</sequence>
<dbReference type="GO" id="GO:0016987">
    <property type="term" value="F:sigma factor activity"/>
    <property type="evidence" value="ECO:0007669"/>
    <property type="project" value="UniProtKB-KW"/>
</dbReference>
<dbReference type="Pfam" id="PF04545">
    <property type="entry name" value="Sigma70_r4"/>
    <property type="match status" value="1"/>
</dbReference>
<dbReference type="GO" id="GO:0003677">
    <property type="term" value="F:DNA binding"/>
    <property type="evidence" value="ECO:0007669"/>
    <property type="project" value="UniProtKB-KW"/>
</dbReference>
<dbReference type="EMBL" id="CP036525">
    <property type="protein sequence ID" value="QDT05054.1"/>
    <property type="molecule type" value="Genomic_DNA"/>
</dbReference>
<reference evidence="7 8" key="1">
    <citation type="submission" date="2019-02" db="EMBL/GenBank/DDBJ databases">
        <title>Deep-cultivation of Planctomycetes and their phenomic and genomic characterization uncovers novel biology.</title>
        <authorList>
            <person name="Wiegand S."/>
            <person name="Jogler M."/>
            <person name="Boedeker C."/>
            <person name="Pinto D."/>
            <person name="Vollmers J."/>
            <person name="Rivas-Marin E."/>
            <person name="Kohn T."/>
            <person name="Peeters S.H."/>
            <person name="Heuer A."/>
            <person name="Rast P."/>
            <person name="Oberbeckmann S."/>
            <person name="Bunk B."/>
            <person name="Jeske O."/>
            <person name="Meyerdierks A."/>
            <person name="Storesund J.E."/>
            <person name="Kallscheuer N."/>
            <person name="Luecker S."/>
            <person name="Lage O.M."/>
            <person name="Pohl T."/>
            <person name="Merkel B.J."/>
            <person name="Hornburger P."/>
            <person name="Mueller R.-W."/>
            <person name="Bruemmer F."/>
            <person name="Labrenz M."/>
            <person name="Spormann A.M."/>
            <person name="Op den Camp H."/>
            <person name="Overmann J."/>
            <person name="Amann R."/>
            <person name="Jetten M.S.M."/>
            <person name="Mascher T."/>
            <person name="Medema M.H."/>
            <person name="Devos D.P."/>
            <person name="Kaster A.-K."/>
            <person name="Ovreas L."/>
            <person name="Rohde M."/>
            <person name="Galperin M.Y."/>
            <person name="Jogler C."/>
        </authorList>
    </citation>
    <scope>NUCLEOTIDE SEQUENCE [LARGE SCALE GENOMIC DNA]</scope>
    <source>
        <strain evidence="7 8">K22_7</strain>
    </source>
</reference>
<dbReference type="Gene3D" id="1.10.1740.10">
    <property type="match status" value="1"/>
</dbReference>
<organism evidence="7 8">
    <name type="scientific">Rubripirellula lacrimiformis</name>
    <dbReference type="NCBI Taxonomy" id="1930273"/>
    <lineage>
        <taxon>Bacteria</taxon>
        <taxon>Pseudomonadati</taxon>
        <taxon>Planctomycetota</taxon>
        <taxon>Planctomycetia</taxon>
        <taxon>Pirellulales</taxon>
        <taxon>Pirellulaceae</taxon>
        <taxon>Rubripirellula</taxon>
    </lineage>
</organism>
<gene>
    <name evidence="7" type="ORF">K227x_34520</name>
</gene>
<comment type="similarity">
    <text evidence="1">Belongs to the sigma-70 factor family. ECF subfamily.</text>
</comment>
<dbReference type="InterPro" id="IPR036388">
    <property type="entry name" value="WH-like_DNA-bd_sf"/>
</dbReference>